<comment type="caution">
    <text evidence="3">The sequence shown here is derived from an EMBL/GenBank/DDBJ whole genome shotgun (WGS) entry which is preliminary data.</text>
</comment>
<dbReference type="Proteomes" id="UP001551189">
    <property type="component" value="Unassembled WGS sequence"/>
</dbReference>
<keyword evidence="2" id="KW-0812">Transmembrane</keyword>
<feature type="transmembrane region" description="Helical" evidence="2">
    <location>
        <begin position="20"/>
        <end position="40"/>
    </location>
</feature>
<reference evidence="3 4" key="1">
    <citation type="submission" date="2024-06" db="EMBL/GenBank/DDBJ databases">
        <title>The Natural Products Discovery Center: Release of the First 8490 Sequenced Strains for Exploring Actinobacteria Biosynthetic Diversity.</title>
        <authorList>
            <person name="Kalkreuter E."/>
            <person name="Kautsar S.A."/>
            <person name="Yang D."/>
            <person name="Bader C.D."/>
            <person name="Teijaro C.N."/>
            <person name="Fluegel L."/>
            <person name="Davis C.M."/>
            <person name="Simpson J.R."/>
            <person name="Lauterbach L."/>
            <person name="Steele A.D."/>
            <person name="Gui C."/>
            <person name="Meng S."/>
            <person name="Li G."/>
            <person name="Viehrig K."/>
            <person name="Ye F."/>
            <person name="Su P."/>
            <person name="Kiefer A.F."/>
            <person name="Nichols A."/>
            <person name="Cepeda A.J."/>
            <person name="Yan W."/>
            <person name="Fan B."/>
            <person name="Jiang Y."/>
            <person name="Adhikari A."/>
            <person name="Zheng C.-J."/>
            <person name="Schuster L."/>
            <person name="Cowan T.M."/>
            <person name="Smanski M.J."/>
            <person name="Chevrette M.G."/>
            <person name="De Carvalho L.P.S."/>
            <person name="Shen B."/>
        </authorList>
    </citation>
    <scope>NUCLEOTIDE SEQUENCE [LARGE SCALE GENOMIC DNA]</scope>
    <source>
        <strain evidence="3 4">NPDC046851</strain>
    </source>
</reference>
<name>A0ABV3AYW7_9ACTN</name>
<keyword evidence="4" id="KW-1185">Reference proteome</keyword>
<evidence type="ECO:0000313" key="3">
    <source>
        <dbReference type="EMBL" id="MEU6802377.1"/>
    </source>
</evidence>
<dbReference type="EMBL" id="JBEYXT010000058">
    <property type="protein sequence ID" value="MEU6802377.1"/>
    <property type="molecule type" value="Genomic_DNA"/>
</dbReference>
<keyword evidence="2" id="KW-0472">Membrane</keyword>
<dbReference type="RefSeq" id="WP_359695616.1">
    <property type="nucleotide sequence ID" value="NZ_JBEYXT010000058.1"/>
</dbReference>
<feature type="region of interest" description="Disordered" evidence="1">
    <location>
        <begin position="133"/>
        <end position="154"/>
    </location>
</feature>
<accession>A0ABV3AYW7</accession>
<protein>
    <recommendedName>
        <fullName evidence="5">Integral membrane protein</fullName>
    </recommendedName>
</protein>
<sequence length="154" mass="16667">MRSREYDLDFRDRAGRLRAWGIGLLVVAALQWAWCALLLVTPYSVDEKPDDPYPAECEPRLFTDRGTANGGVYRGDWCQNERDWPEALAVLGLSVPVSVAGVALFTSGSVSIRMSAHAEAMRELDKYADAHARSTASSVTGTTGGTTTAPSVSE</sequence>
<feature type="compositionally biased region" description="Low complexity" evidence="1">
    <location>
        <begin position="134"/>
        <end position="154"/>
    </location>
</feature>
<evidence type="ECO:0000256" key="1">
    <source>
        <dbReference type="SAM" id="MobiDB-lite"/>
    </source>
</evidence>
<evidence type="ECO:0000256" key="2">
    <source>
        <dbReference type="SAM" id="Phobius"/>
    </source>
</evidence>
<feature type="transmembrane region" description="Helical" evidence="2">
    <location>
        <begin position="87"/>
        <end position="112"/>
    </location>
</feature>
<evidence type="ECO:0008006" key="5">
    <source>
        <dbReference type="Google" id="ProtNLM"/>
    </source>
</evidence>
<keyword evidence="2" id="KW-1133">Transmembrane helix</keyword>
<gene>
    <name evidence="3" type="ORF">ABZ931_15380</name>
</gene>
<evidence type="ECO:0000313" key="4">
    <source>
        <dbReference type="Proteomes" id="UP001551189"/>
    </source>
</evidence>
<organism evidence="3 4">
    <name type="scientific">Streptomyces neyagawaensis</name>
    <dbReference type="NCBI Taxonomy" id="42238"/>
    <lineage>
        <taxon>Bacteria</taxon>
        <taxon>Bacillati</taxon>
        <taxon>Actinomycetota</taxon>
        <taxon>Actinomycetes</taxon>
        <taxon>Kitasatosporales</taxon>
        <taxon>Streptomycetaceae</taxon>
        <taxon>Streptomyces</taxon>
    </lineage>
</organism>
<proteinExistence type="predicted"/>